<keyword evidence="3" id="KW-1185">Reference proteome</keyword>
<protein>
    <submittedName>
        <fullName evidence="2">Apolipoprotein acyltransferase</fullName>
    </submittedName>
</protein>
<reference evidence="2 3" key="1">
    <citation type="submission" date="2023-01" db="EMBL/GenBank/DDBJ databases">
        <title>Thalassococcus onchidii sp. nov., isolated from a marine invertebrate from the South China Sea.</title>
        <authorList>
            <person name="Xu S."/>
            <person name="Liu Z."/>
            <person name="Xu Y."/>
        </authorList>
    </citation>
    <scope>NUCLEOTIDE SEQUENCE [LARGE SCALE GENOMIC DNA]</scope>
    <source>
        <strain evidence="2 3">KCTC 32084</strain>
    </source>
</reference>
<keyword evidence="2" id="KW-0012">Acyltransferase</keyword>
<evidence type="ECO:0000256" key="1">
    <source>
        <dbReference type="SAM" id="Phobius"/>
    </source>
</evidence>
<dbReference type="GO" id="GO:0016746">
    <property type="term" value="F:acyltransferase activity"/>
    <property type="evidence" value="ECO:0007669"/>
    <property type="project" value="UniProtKB-KW"/>
</dbReference>
<proteinExistence type="predicted"/>
<keyword evidence="2" id="KW-0808">Transferase</keyword>
<accession>A0ABT4XXG3</accession>
<keyword evidence="1" id="KW-0472">Membrane</keyword>
<evidence type="ECO:0000313" key="2">
    <source>
        <dbReference type="EMBL" id="MDA7426639.1"/>
    </source>
</evidence>
<gene>
    <name evidence="2" type="ORF">PFY00_18040</name>
</gene>
<keyword evidence="1" id="KW-1133">Transmembrane helix</keyword>
<keyword evidence="1" id="KW-0812">Transmembrane</keyword>
<sequence>MIVIAGAVIGAILGGLTAARRKGNKLDIAQYATVYAIALALLGLLVTILIEKALT</sequence>
<name>A0ABT4XXG3_9RHOB</name>
<comment type="caution">
    <text evidence="2">The sequence shown here is derived from an EMBL/GenBank/DDBJ whole genome shotgun (WGS) entry which is preliminary data.</text>
</comment>
<organism evidence="2 3">
    <name type="scientific">Thalassococcus lentus</name>
    <dbReference type="NCBI Taxonomy" id="1210524"/>
    <lineage>
        <taxon>Bacteria</taxon>
        <taxon>Pseudomonadati</taxon>
        <taxon>Pseudomonadota</taxon>
        <taxon>Alphaproteobacteria</taxon>
        <taxon>Rhodobacterales</taxon>
        <taxon>Roseobacteraceae</taxon>
        <taxon>Thalassococcus</taxon>
    </lineage>
</organism>
<dbReference type="RefSeq" id="WP_271433994.1">
    <property type="nucleotide sequence ID" value="NZ_JAQIOY010000010.1"/>
</dbReference>
<dbReference type="EMBL" id="JAQIOY010000010">
    <property type="protein sequence ID" value="MDA7426639.1"/>
    <property type="molecule type" value="Genomic_DNA"/>
</dbReference>
<dbReference type="Proteomes" id="UP001210720">
    <property type="component" value="Unassembled WGS sequence"/>
</dbReference>
<evidence type="ECO:0000313" key="3">
    <source>
        <dbReference type="Proteomes" id="UP001210720"/>
    </source>
</evidence>
<feature type="transmembrane region" description="Helical" evidence="1">
    <location>
        <begin position="28"/>
        <end position="50"/>
    </location>
</feature>